<keyword evidence="2" id="KW-0378">Hydrolase</keyword>
<dbReference type="Gene3D" id="3.60.10.10">
    <property type="entry name" value="Endonuclease/exonuclease/phosphatase"/>
    <property type="match status" value="1"/>
</dbReference>
<dbReference type="OrthoDB" id="9813425at2"/>
<keyword evidence="2" id="KW-0255">Endonuclease</keyword>
<dbReference type="Proteomes" id="UP000246058">
    <property type="component" value="Chromosome"/>
</dbReference>
<evidence type="ECO:0000313" key="2">
    <source>
        <dbReference type="EMBL" id="AWN36743.1"/>
    </source>
</evidence>
<dbReference type="InterPro" id="IPR005135">
    <property type="entry name" value="Endo/exonuclease/phosphatase"/>
</dbReference>
<proteinExistence type="predicted"/>
<protein>
    <submittedName>
        <fullName evidence="2">Endonuclease</fullName>
    </submittedName>
</protein>
<dbReference type="SUPFAM" id="SSF56219">
    <property type="entry name" value="DNase I-like"/>
    <property type="match status" value="1"/>
</dbReference>
<dbReference type="GO" id="GO:0006506">
    <property type="term" value="P:GPI anchor biosynthetic process"/>
    <property type="evidence" value="ECO:0007669"/>
    <property type="project" value="TreeGrafter"/>
</dbReference>
<reference evidence="2 3" key="1">
    <citation type="submission" date="2018-05" db="EMBL/GenBank/DDBJ databases">
        <title>Complete Genome Sequence of Methylobacterium sp. 17Sr1-43.</title>
        <authorList>
            <person name="Srinivasan S."/>
        </authorList>
    </citation>
    <scope>NUCLEOTIDE SEQUENCE [LARGE SCALE GENOMIC DNA]</scope>
    <source>
        <strain evidence="2 3">17Sr1-43</strain>
    </source>
</reference>
<name>A0A2U8VSL8_9HYPH</name>
<dbReference type="RefSeq" id="WP_109951832.1">
    <property type="nucleotide sequence ID" value="NZ_CP029551.1"/>
</dbReference>
<dbReference type="EMBL" id="CP029551">
    <property type="protein sequence ID" value="AWN36743.1"/>
    <property type="molecule type" value="Genomic_DNA"/>
</dbReference>
<dbReference type="InterPro" id="IPR036691">
    <property type="entry name" value="Endo/exonu/phosph_ase_sf"/>
</dbReference>
<dbReference type="GO" id="GO:0004519">
    <property type="term" value="F:endonuclease activity"/>
    <property type="evidence" value="ECO:0007669"/>
    <property type="project" value="UniProtKB-KW"/>
</dbReference>
<dbReference type="Pfam" id="PF03372">
    <property type="entry name" value="Exo_endo_phos"/>
    <property type="match status" value="1"/>
</dbReference>
<evidence type="ECO:0000313" key="3">
    <source>
        <dbReference type="Proteomes" id="UP000246058"/>
    </source>
</evidence>
<dbReference type="PANTHER" id="PTHR14859:SF15">
    <property type="entry name" value="ENDONUCLEASE_EXONUCLEASE_PHOSPHATASE DOMAIN-CONTAINING PROTEIN"/>
    <property type="match status" value="1"/>
</dbReference>
<gene>
    <name evidence="2" type="ORF">DK427_14200</name>
</gene>
<dbReference type="GO" id="GO:0016020">
    <property type="term" value="C:membrane"/>
    <property type="evidence" value="ECO:0007669"/>
    <property type="project" value="GOC"/>
</dbReference>
<dbReference type="KEGG" id="meti:DK427_14200"/>
<keyword evidence="3" id="KW-1185">Reference proteome</keyword>
<organism evidence="2 3">
    <name type="scientific">Methylobacterium radiodurans</name>
    <dbReference type="NCBI Taxonomy" id="2202828"/>
    <lineage>
        <taxon>Bacteria</taxon>
        <taxon>Pseudomonadati</taxon>
        <taxon>Pseudomonadota</taxon>
        <taxon>Alphaproteobacteria</taxon>
        <taxon>Hyphomicrobiales</taxon>
        <taxon>Methylobacteriaceae</taxon>
        <taxon>Methylobacterium</taxon>
    </lineage>
</organism>
<keyword evidence="2" id="KW-0540">Nuclease</keyword>
<dbReference type="AlphaFoldDB" id="A0A2U8VSL8"/>
<feature type="domain" description="Endonuclease/exonuclease/phosphatase" evidence="1">
    <location>
        <begin position="5"/>
        <end position="235"/>
    </location>
</feature>
<accession>A0A2U8VSL8</accession>
<dbReference type="InterPro" id="IPR051916">
    <property type="entry name" value="GPI-anchor_lipid_remodeler"/>
</dbReference>
<evidence type="ECO:0000259" key="1">
    <source>
        <dbReference type="Pfam" id="PF03372"/>
    </source>
</evidence>
<sequence length="263" mass="28281">MIRLLSYNIRHGLGLDGRIAPERIAAVIGALAPDIVALQEVDVGRRRTDGRDQAEVIATALRMEQHFHPALHVEGERYGDAILTPHPSRLVRAAALPGHPRRLGLEPRGALWVEVTVGGRRLQVFNTHLGLTGGERLAQVAALLGPDWLGSPACRDPVVLLGDLNATPWSRAYRRLAGRLTDARRLSGERRARSGATFPARLPLLRIDHVFVGPGIAVERMGPAGGALARLASDHRPLLAEIVLAPVAAAQERQAETGSEVVG</sequence>
<dbReference type="PANTHER" id="PTHR14859">
    <property type="entry name" value="CALCOFLUOR WHITE HYPERSENSITIVE PROTEIN PRECURSOR"/>
    <property type="match status" value="1"/>
</dbReference>